<dbReference type="EMBL" id="QRGO01000001">
    <property type="protein sequence ID" value="RDV03613.1"/>
    <property type="molecule type" value="Genomic_DNA"/>
</dbReference>
<proteinExistence type="predicted"/>
<sequence>MDRVAQPLKFTVLDEEDLEVVSTHLQDAVIKVADVIWQPQAKRLVIGLNRFDWEQAVADKPQTCRRRSALRFERVQSFKCRGVDPAAKDGVLNLLTVEFSETEAPSGAVTLIFSGDAAMRLEVECLEAELVDLGPVWNCTGRPVHAVEAKD</sequence>
<organism evidence="1 2">
    <name type="scientific">Undibacter mobilis</name>
    <dbReference type="NCBI Taxonomy" id="2292256"/>
    <lineage>
        <taxon>Bacteria</taxon>
        <taxon>Pseudomonadati</taxon>
        <taxon>Pseudomonadota</taxon>
        <taxon>Alphaproteobacteria</taxon>
        <taxon>Hyphomicrobiales</taxon>
        <taxon>Nitrobacteraceae</taxon>
        <taxon>Undibacter</taxon>
    </lineage>
</organism>
<evidence type="ECO:0000313" key="2">
    <source>
        <dbReference type="Proteomes" id="UP000263993"/>
    </source>
</evidence>
<dbReference type="InterPro" id="IPR021335">
    <property type="entry name" value="DUF2948"/>
</dbReference>
<reference evidence="2" key="1">
    <citation type="submission" date="2018-08" db="EMBL/GenBank/DDBJ databases">
        <authorList>
            <person name="Kim S.-J."/>
            <person name="Jung G.-Y."/>
        </authorList>
    </citation>
    <scope>NUCLEOTIDE SEQUENCE [LARGE SCALE GENOMIC DNA]</scope>
    <source>
        <strain evidence="2">GY_H</strain>
    </source>
</reference>
<dbReference type="RefSeq" id="WP_115515637.1">
    <property type="nucleotide sequence ID" value="NZ_QRGO01000001.1"/>
</dbReference>
<dbReference type="Proteomes" id="UP000263993">
    <property type="component" value="Unassembled WGS sequence"/>
</dbReference>
<dbReference type="Pfam" id="PF11164">
    <property type="entry name" value="DUF2948"/>
    <property type="match status" value="1"/>
</dbReference>
<keyword evidence="2" id="KW-1185">Reference proteome</keyword>
<name>A0A371B857_9BRAD</name>
<evidence type="ECO:0000313" key="1">
    <source>
        <dbReference type="EMBL" id="RDV03613.1"/>
    </source>
</evidence>
<accession>A0A371B857</accession>
<comment type="caution">
    <text evidence="1">The sequence shown here is derived from an EMBL/GenBank/DDBJ whole genome shotgun (WGS) entry which is preliminary data.</text>
</comment>
<dbReference type="OrthoDB" id="9806367at2"/>
<gene>
    <name evidence="1" type="ORF">DXH78_02840</name>
</gene>
<dbReference type="AlphaFoldDB" id="A0A371B857"/>
<protein>
    <submittedName>
        <fullName evidence="1">DUF2948 family protein</fullName>
    </submittedName>
</protein>